<accession>A0A4Q7KIZ5</accession>
<evidence type="ECO:0000313" key="1">
    <source>
        <dbReference type="EMBL" id="RZS34921.1"/>
    </source>
</evidence>
<proteinExistence type="predicted"/>
<dbReference type="PANTHER" id="PTHR32011">
    <property type="entry name" value="OS08G0472400 PROTEIN"/>
    <property type="match status" value="1"/>
</dbReference>
<gene>
    <name evidence="1" type="ORF">EV193_108271</name>
</gene>
<evidence type="ECO:0008006" key="3">
    <source>
        <dbReference type="Google" id="ProtNLM"/>
    </source>
</evidence>
<organism evidence="1 2">
    <name type="scientific">Herbihabitans rhizosphaerae</name>
    <dbReference type="NCBI Taxonomy" id="1872711"/>
    <lineage>
        <taxon>Bacteria</taxon>
        <taxon>Bacillati</taxon>
        <taxon>Actinomycetota</taxon>
        <taxon>Actinomycetes</taxon>
        <taxon>Pseudonocardiales</taxon>
        <taxon>Pseudonocardiaceae</taxon>
        <taxon>Herbihabitans</taxon>
    </lineage>
</organism>
<dbReference type="EMBL" id="SGWQ01000008">
    <property type="protein sequence ID" value="RZS34921.1"/>
    <property type="molecule type" value="Genomic_DNA"/>
</dbReference>
<comment type="caution">
    <text evidence="1">The sequence shown here is derived from an EMBL/GenBank/DDBJ whole genome shotgun (WGS) entry which is preliminary data.</text>
</comment>
<dbReference type="OrthoDB" id="264195at2"/>
<dbReference type="RefSeq" id="WP_130346385.1">
    <property type="nucleotide sequence ID" value="NZ_SGWQ01000008.1"/>
</dbReference>
<dbReference type="AlphaFoldDB" id="A0A4Q7KIZ5"/>
<evidence type="ECO:0000313" key="2">
    <source>
        <dbReference type="Proteomes" id="UP000294257"/>
    </source>
</evidence>
<dbReference type="Proteomes" id="UP000294257">
    <property type="component" value="Unassembled WGS sequence"/>
</dbReference>
<protein>
    <recommendedName>
        <fullName evidence="3">SMI1/KNR4 family protein SUKH-1</fullName>
    </recommendedName>
</protein>
<keyword evidence="2" id="KW-1185">Reference proteome</keyword>
<dbReference type="PANTHER" id="PTHR32011:SF2">
    <property type="entry name" value="OS08G0472400 PROTEIN"/>
    <property type="match status" value="1"/>
</dbReference>
<name>A0A4Q7KIZ5_9PSEU</name>
<reference evidence="1 2" key="1">
    <citation type="submission" date="2019-02" db="EMBL/GenBank/DDBJ databases">
        <title>Genomic Encyclopedia of Type Strains, Phase IV (KMG-IV): sequencing the most valuable type-strain genomes for metagenomic binning, comparative biology and taxonomic classification.</title>
        <authorList>
            <person name="Goeker M."/>
        </authorList>
    </citation>
    <scope>NUCLEOTIDE SEQUENCE [LARGE SCALE GENOMIC DNA]</scope>
    <source>
        <strain evidence="1 2">DSM 101727</strain>
    </source>
</reference>
<sequence>MTSFLARRAVRVLRKAGVELRGGMSDDELDHVEKRLGFTFAADHRALLTMVLPVGPGWMDWRLDTDDHLKAALGWAIDGVLYDVERNDFWPKSWGVAKPEDLDEKLILARKNLQSVPTLVPFYMEGCVPAGWAEPGAPVVKAFQTVEYRGSDIANFLERTLGDKSTPLGGELARIPFWTDLAEGAWSADL</sequence>